<dbReference type="AlphaFoldDB" id="A0AAV4IZA6"/>
<evidence type="ECO:0000313" key="3">
    <source>
        <dbReference type="Proteomes" id="UP000762676"/>
    </source>
</evidence>
<name>A0AAV4IZA6_9GAST</name>
<keyword evidence="3" id="KW-1185">Reference proteome</keyword>
<dbReference type="Proteomes" id="UP000762676">
    <property type="component" value="Unassembled WGS sequence"/>
</dbReference>
<gene>
    <name evidence="2" type="ORF">ElyMa_003176800</name>
</gene>
<sequence length="125" mass="14000">MVTGPSDRQTRTGNGLRIKLPSPGAAGEKYGFDLTRRKLRNNFGRRKFKGILPGKQRGVRGRKGHIEGLFNSKHRQLWELRSVEKGPELSPYSLKTNPVRGQRRRQGDINPCKANAPALSTLPTL</sequence>
<feature type="region of interest" description="Disordered" evidence="1">
    <location>
        <begin position="1"/>
        <end position="22"/>
    </location>
</feature>
<dbReference type="EMBL" id="BMAT01006563">
    <property type="protein sequence ID" value="GFS15028.1"/>
    <property type="molecule type" value="Genomic_DNA"/>
</dbReference>
<organism evidence="2 3">
    <name type="scientific">Elysia marginata</name>
    <dbReference type="NCBI Taxonomy" id="1093978"/>
    <lineage>
        <taxon>Eukaryota</taxon>
        <taxon>Metazoa</taxon>
        <taxon>Spiralia</taxon>
        <taxon>Lophotrochozoa</taxon>
        <taxon>Mollusca</taxon>
        <taxon>Gastropoda</taxon>
        <taxon>Heterobranchia</taxon>
        <taxon>Euthyneura</taxon>
        <taxon>Panpulmonata</taxon>
        <taxon>Sacoglossa</taxon>
        <taxon>Placobranchoidea</taxon>
        <taxon>Plakobranchidae</taxon>
        <taxon>Elysia</taxon>
    </lineage>
</organism>
<feature type="region of interest" description="Disordered" evidence="1">
    <location>
        <begin position="88"/>
        <end position="125"/>
    </location>
</feature>
<proteinExistence type="predicted"/>
<reference evidence="2 3" key="1">
    <citation type="journal article" date="2021" name="Elife">
        <title>Chloroplast acquisition without the gene transfer in kleptoplastic sea slugs, Plakobranchus ocellatus.</title>
        <authorList>
            <person name="Maeda T."/>
            <person name="Takahashi S."/>
            <person name="Yoshida T."/>
            <person name="Shimamura S."/>
            <person name="Takaki Y."/>
            <person name="Nagai Y."/>
            <person name="Toyoda A."/>
            <person name="Suzuki Y."/>
            <person name="Arimoto A."/>
            <person name="Ishii H."/>
            <person name="Satoh N."/>
            <person name="Nishiyama T."/>
            <person name="Hasebe M."/>
            <person name="Maruyama T."/>
            <person name="Minagawa J."/>
            <person name="Obokata J."/>
            <person name="Shigenobu S."/>
        </authorList>
    </citation>
    <scope>NUCLEOTIDE SEQUENCE [LARGE SCALE GENOMIC DNA]</scope>
</reference>
<accession>A0AAV4IZA6</accession>
<evidence type="ECO:0000256" key="1">
    <source>
        <dbReference type="SAM" id="MobiDB-lite"/>
    </source>
</evidence>
<comment type="caution">
    <text evidence="2">The sequence shown here is derived from an EMBL/GenBank/DDBJ whole genome shotgun (WGS) entry which is preliminary data.</text>
</comment>
<evidence type="ECO:0000313" key="2">
    <source>
        <dbReference type="EMBL" id="GFS15028.1"/>
    </source>
</evidence>
<protein>
    <submittedName>
        <fullName evidence="2">Uncharacterized protein</fullName>
    </submittedName>
</protein>